<dbReference type="PROSITE" id="PS50109">
    <property type="entry name" value="HIS_KIN"/>
    <property type="match status" value="1"/>
</dbReference>
<evidence type="ECO:0000313" key="11">
    <source>
        <dbReference type="EMBL" id="KWW12544.1"/>
    </source>
</evidence>
<feature type="transmembrane region" description="Helical" evidence="9">
    <location>
        <begin position="93"/>
        <end position="110"/>
    </location>
</feature>
<dbReference type="EMBL" id="LNNH01000046">
    <property type="protein sequence ID" value="KWW12544.1"/>
    <property type="molecule type" value="Genomic_DNA"/>
</dbReference>
<feature type="transmembrane region" description="Helical" evidence="9">
    <location>
        <begin position="14"/>
        <end position="33"/>
    </location>
</feature>
<dbReference type="SMART" id="SM00387">
    <property type="entry name" value="HATPase_c"/>
    <property type="match status" value="1"/>
</dbReference>
<keyword evidence="5" id="KW-0547">Nucleotide-binding</keyword>
<keyword evidence="7" id="KW-0067">ATP-binding</keyword>
<feature type="transmembrane region" description="Helical" evidence="9">
    <location>
        <begin position="153"/>
        <end position="170"/>
    </location>
</feature>
<evidence type="ECO:0000256" key="1">
    <source>
        <dbReference type="ARBA" id="ARBA00000085"/>
    </source>
</evidence>
<name>A0A120GN43_9BACI</name>
<sequence length="408" mass="46590">MLKNHQYYQNKQRLIMRAFMGMISFLLLVGISVSPISWKENPYEMTFQVILISGMIISLLFFIKTEGNFYKRLFISLITVYLYSKFWVFPDTAIMLALFALAPLIPIFLFDKIGFYIVATLNIILGPAFILIISHTDLQNTYEYVSLDSFGNILNFIAIQIILVFVFIGTHNRMESTNAFQKEIQQAKQLSSVGQLAATIAHEIRNPITVVKGFAQLLDQEKELNETEKFYVQTMLTELEYTQVIINDYLSLAKPHTGDKQVIGLNDEIQKVSDLLTSFANNRNIGFRLDFRCNLQLNMNPIELKQILVNIMKNGIESMNDAGFINVETEQERHMAKIRITDTGIGLSKDQLEALGTPFYSLKDRGTGIGLTVCYSIVQKYKGKIVVQSELNKGTSFTIHLPFYKETK</sequence>
<dbReference type="EC" id="2.7.13.3" evidence="2"/>
<dbReference type="InterPro" id="IPR003594">
    <property type="entry name" value="HATPase_dom"/>
</dbReference>
<evidence type="ECO:0000256" key="9">
    <source>
        <dbReference type="SAM" id="Phobius"/>
    </source>
</evidence>
<dbReference type="Pfam" id="PF02518">
    <property type="entry name" value="HATPase_c"/>
    <property type="match status" value="1"/>
</dbReference>
<feature type="transmembrane region" description="Helical" evidence="9">
    <location>
        <begin position="45"/>
        <end position="62"/>
    </location>
</feature>
<dbReference type="InterPro" id="IPR004358">
    <property type="entry name" value="Sig_transdc_His_kin-like_C"/>
</dbReference>
<protein>
    <recommendedName>
        <fullName evidence="2">histidine kinase</fullName>
        <ecNumber evidence="2">2.7.13.3</ecNumber>
    </recommendedName>
</protein>
<dbReference type="PRINTS" id="PR00344">
    <property type="entry name" value="BCTRLSENSOR"/>
</dbReference>
<reference evidence="11 12" key="1">
    <citation type="submission" date="2015-11" db="EMBL/GenBank/DDBJ databases">
        <title>Genome Sequence of Bacillus simplex strain VanAntwerpen2.</title>
        <authorList>
            <person name="Couger M.B."/>
        </authorList>
    </citation>
    <scope>NUCLEOTIDE SEQUENCE [LARGE SCALE GENOMIC DNA]</scope>
    <source>
        <strain evidence="11 12">VanAntwerpen02</strain>
    </source>
</reference>
<evidence type="ECO:0000256" key="7">
    <source>
        <dbReference type="ARBA" id="ARBA00022840"/>
    </source>
</evidence>
<proteinExistence type="predicted"/>
<dbReference type="SMART" id="SM00388">
    <property type="entry name" value="HisKA"/>
    <property type="match status" value="1"/>
</dbReference>
<evidence type="ECO:0000256" key="2">
    <source>
        <dbReference type="ARBA" id="ARBA00012438"/>
    </source>
</evidence>
<evidence type="ECO:0000256" key="8">
    <source>
        <dbReference type="ARBA" id="ARBA00023012"/>
    </source>
</evidence>
<accession>A0A120GN43</accession>
<evidence type="ECO:0000256" key="4">
    <source>
        <dbReference type="ARBA" id="ARBA00022679"/>
    </source>
</evidence>
<dbReference type="Gene3D" id="1.10.287.130">
    <property type="match status" value="1"/>
</dbReference>
<keyword evidence="8" id="KW-0902">Two-component regulatory system</keyword>
<comment type="caution">
    <text evidence="11">The sequence shown here is derived from an EMBL/GenBank/DDBJ whole genome shotgun (WGS) entry which is preliminary data.</text>
</comment>
<evidence type="ECO:0000259" key="10">
    <source>
        <dbReference type="PROSITE" id="PS50109"/>
    </source>
</evidence>
<organism evidence="11 12">
    <name type="scientific">Peribacillus simplex</name>
    <dbReference type="NCBI Taxonomy" id="1478"/>
    <lineage>
        <taxon>Bacteria</taxon>
        <taxon>Bacillati</taxon>
        <taxon>Bacillota</taxon>
        <taxon>Bacilli</taxon>
        <taxon>Bacillales</taxon>
        <taxon>Bacillaceae</taxon>
        <taxon>Peribacillus</taxon>
    </lineage>
</organism>
<evidence type="ECO:0000256" key="3">
    <source>
        <dbReference type="ARBA" id="ARBA00022553"/>
    </source>
</evidence>
<feature type="domain" description="Histidine kinase" evidence="10">
    <location>
        <begin position="199"/>
        <end position="405"/>
    </location>
</feature>
<dbReference type="Pfam" id="PF00512">
    <property type="entry name" value="HisKA"/>
    <property type="match status" value="1"/>
</dbReference>
<dbReference type="PANTHER" id="PTHR43065">
    <property type="entry name" value="SENSOR HISTIDINE KINASE"/>
    <property type="match status" value="1"/>
</dbReference>
<dbReference type="SUPFAM" id="SSF47384">
    <property type="entry name" value="Homodimeric domain of signal transducing histidine kinase"/>
    <property type="match status" value="1"/>
</dbReference>
<keyword evidence="6" id="KW-0418">Kinase</keyword>
<dbReference type="CDD" id="cd00082">
    <property type="entry name" value="HisKA"/>
    <property type="match status" value="1"/>
</dbReference>
<dbReference type="GO" id="GO:0000155">
    <property type="term" value="F:phosphorelay sensor kinase activity"/>
    <property type="evidence" value="ECO:0007669"/>
    <property type="project" value="InterPro"/>
</dbReference>
<dbReference type="GO" id="GO:0005524">
    <property type="term" value="F:ATP binding"/>
    <property type="evidence" value="ECO:0007669"/>
    <property type="project" value="UniProtKB-KW"/>
</dbReference>
<keyword evidence="9" id="KW-0812">Transmembrane</keyword>
<evidence type="ECO:0000313" key="12">
    <source>
        <dbReference type="Proteomes" id="UP000064189"/>
    </source>
</evidence>
<keyword evidence="4" id="KW-0808">Transferase</keyword>
<comment type="catalytic activity">
    <reaction evidence="1">
        <text>ATP + protein L-histidine = ADP + protein N-phospho-L-histidine.</text>
        <dbReference type="EC" id="2.7.13.3"/>
    </reaction>
</comment>
<keyword evidence="3" id="KW-0597">Phosphoprotein</keyword>
<keyword evidence="9" id="KW-1133">Transmembrane helix</keyword>
<dbReference type="Proteomes" id="UP000064189">
    <property type="component" value="Unassembled WGS sequence"/>
</dbReference>
<keyword evidence="9" id="KW-0472">Membrane</keyword>
<dbReference type="AlphaFoldDB" id="A0A120GN43"/>
<evidence type="ECO:0000256" key="5">
    <source>
        <dbReference type="ARBA" id="ARBA00022741"/>
    </source>
</evidence>
<dbReference type="PANTHER" id="PTHR43065:SF46">
    <property type="entry name" value="C4-DICARBOXYLATE TRANSPORT SENSOR PROTEIN DCTB"/>
    <property type="match status" value="1"/>
</dbReference>
<feature type="transmembrane region" description="Helical" evidence="9">
    <location>
        <begin position="115"/>
        <end position="133"/>
    </location>
</feature>
<evidence type="ECO:0000256" key="6">
    <source>
        <dbReference type="ARBA" id="ARBA00022777"/>
    </source>
</evidence>
<gene>
    <name evidence="11" type="ORF">AS888_09195</name>
</gene>
<dbReference type="RefSeq" id="WP_061143868.1">
    <property type="nucleotide sequence ID" value="NZ_LNNH01000046.1"/>
</dbReference>
<dbReference type="InterPro" id="IPR036890">
    <property type="entry name" value="HATPase_C_sf"/>
</dbReference>
<dbReference type="InterPro" id="IPR005467">
    <property type="entry name" value="His_kinase_dom"/>
</dbReference>
<dbReference type="SUPFAM" id="SSF55874">
    <property type="entry name" value="ATPase domain of HSP90 chaperone/DNA topoisomerase II/histidine kinase"/>
    <property type="match status" value="1"/>
</dbReference>
<dbReference type="InterPro" id="IPR003661">
    <property type="entry name" value="HisK_dim/P_dom"/>
</dbReference>
<dbReference type="Gene3D" id="3.30.565.10">
    <property type="entry name" value="Histidine kinase-like ATPase, C-terminal domain"/>
    <property type="match status" value="1"/>
</dbReference>
<keyword evidence="12" id="KW-1185">Reference proteome</keyword>
<dbReference type="InterPro" id="IPR036097">
    <property type="entry name" value="HisK_dim/P_sf"/>
</dbReference>